<dbReference type="PANTHER" id="PTHR30471:SF3">
    <property type="entry name" value="UPF0758 PROTEIN YEES-RELATED"/>
    <property type="match status" value="1"/>
</dbReference>
<dbReference type="Proteomes" id="UP001597212">
    <property type="component" value="Unassembled WGS sequence"/>
</dbReference>
<name>A0ABW4D1A6_9LACO</name>
<dbReference type="RefSeq" id="WP_125755558.1">
    <property type="nucleotide sequence ID" value="NZ_JBHTOK010000076.1"/>
</dbReference>
<evidence type="ECO:0000256" key="7">
    <source>
        <dbReference type="RuleBase" id="RU003797"/>
    </source>
</evidence>
<gene>
    <name evidence="9" type="primary">radC</name>
    <name evidence="9" type="ORF">ACFQ5K_10975</name>
</gene>
<evidence type="ECO:0000256" key="3">
    <source>
        <dbReference type="ARBA" id="ARBA00022723"/>
    </source>
</evidence>
<dbReference type="PANTHER" id="PTHR30471">
    <property type="entry name" value="DNA REPAIR PROTEIN RADC"/>
    <property type="match status" value="1"/>
</dbReference>
<proteinExistence type="inferred from homology"/>
<dbReference type="Pfam" id="PF20582">
    <property type="entry name" value="UPF0758_N"/>
    <property type="match status" value="1"/>
</dbReference>
<dbReference type="EMBL" id="JBHTOK010000076">
    <property type="protein sequence ID" value="MFD1441898.1"/>
    <property type="molecule type" value="Genomic_DNA"/>
</dbReference>
<keyword evidence="5" id="KW-0862">Zinc</keyword>
<evidence type="ECO:0000256" key="5">
    <source>
        <dbReference type="ARBA" id="ARBA00022833"/>
    </source>
</evidence>
<organism evidence="9 10">
    <name type="scientific">Lacticaseibacillus hegangensis</name>
    <dbReference type="NCBI Taxonomy" id="2486010"/>
    <lineage>
        <taxon>Bacteria</taxon>
        <taxon>Bacillati</taxon>
        <taxon>Bacillota</taxon>
        <taxon>Bacilli</taxon>
        <taxon>Lactobacillales</taxon>
        <taxon>Lactobacillaceae</taxon>
        <taxon>Lacticaseibacillus</taxon>
    </lineage>
</organism>
<comment type="similarity">
    <text evidence="1 7">Belongs to the UPF0758 family.</text>
</comment>
<accession>A0ABW4D1A6</accession>
<evidence type="ECO:0000256" key="2">
    <source>
        <dbReference type="ARBA" id="ARBA00022670"/>
    </source>
</evidence>
<keyword evidence="3" id="KW-0479">Metal-binding</keyword>
<dbReference type="NCBIfam" id="TIGR00608">
    <property type="entry name" value="radc"/>
    <property type="match status" value="1"/>
</dbReference>
<evidence type="ECO:0000256" key="6">
    <source>
        <dbReference type="ARBA" id="ARBA00023049"/>
    </source>
</evidence>
<keyword evidence="2" id="KW-0645">Protease</keyword>
<feature type="domain" description="MPN" evidence="8">
    <location>
        <begin position="93"/>
        <end position="215"/>
    </location>
</feature>
<keyword evidence="6" id="KW-0482">Metalloprotease</keyword>
<dbReference type="CDD" id="cd08071">
    <property type="entry name" value="MPN_DUF2466"/>
    <property type="match status" value="1"/>
</dbReference>
<protein>
    <submittedName>
        <fullName evidence="9">DNA repair protein RadC</fullName>
    </submittedName>
</protein>
<dbReference type="NCBIfam" id="NF000642">
    <property type="entry name" value="PRK00024.1"/>
    <property type="match status" value="1"/>
</dbReference>
<dbReference type="Gene3D" id="3.40.140.10">
    <property type="entry name" value="Cytidine Deaminase, domain 2"/>
    <property type="match status" value="1"/>
</dbReference>
<dbReference type="InterPro" id="IPR046778">
    <property type="entry name" value="UPF0758_N"/>
</dbReference>
<dbReference type="InterPro" id="IPR037518">
    <property type="entry name" value="MPN"/>
</dbReference>
<comment type="caution">
    <text evidence="9">The sequence shown here is derived from an EMBL/GenBank/DDBJ whole genome shotgun (WGS) entry which is preliminary data.</text>
</comment>
<dbReference type="InterPro" id="IPR001405">
    <property type="entry name" value="UPF0758"/>
</dbReference>
<dbReference type="SMART" id="SM00278">
    <property type="entry name" value="HhH1"/>
    <property type="match status" value="2"/>
</dbReference>
<dbReference type="PROSITE" id="PS50249">
    <property type="entry name" value="MPN"/>
    <property type="match status" value="1"/>
</dbReference>
<evidence type="ECO:0000256" key="4">
    <source>
        <dbReference type="ARBA" id="ARBA00022801"/>
    </source>
</evidence>
<evidence type="ECO:0000256" key="1">
    <source>
        <dbReference type="ARBA" id="ARBA00010243"/>
    </source>
</evidence>
<dbReference type="InterPro" id="IPR025657">
    <property type="entry name" value="RadC_JAB"/>
</dbReference>
<evidence type="ECO:0000259" key="8">
    <source>
        <dbReference type="PROSITE" id="PS50249"/>
    </source>
</evidence>
<sequence length="215" mass="23115">MQPRELIQAHGPLALSDKELLEVLIGSGSGQYDVVMVAEEVLRQYPALTGLNLATAGDLLAVPGIGPTKAARLVAGLELSRRVQQRQTLRYGEVLDAPQIGAAMVQRLAGATEEHLLALMLDVRNAIIREVELAHGGVDKSIADPRVVFRMALALNASRLILVHNHPSGDQLPSEMDVELTERFAAAGALIGVALLDHIVVGGDQFYSFSQEHHL</sequence>
<evidence type="ECO:0000313" key="9">
    <source>
        <dbReference type="EMBL" id="MFD1441898.1"/>
    </source>
</evidence>
<keyword evidence="4" id="KW-0378">Hydrolase</keyword>
<dbReference type="InterPro" id="IPR020891">
    <property type="entry name" value="UPF0758_CS"/>
</dbReference>
<reference evidence="10" key="1">
    <citation type="journal article" date="2019" name="Int. J. Syst. Evol. Microbiol.">
        <title>The Global Catalogue of Microorganisms (GCM) 10K type strain sequencing project: providing services to taxonomists for standard genome sequencing and annotation.</title>
        <authorList>
            <consortium name="The Broad Institute Genomics Platform"/>
            <consortium name="The Broad Institute Genome Sequencing Center for Infectious Disease"/>
            <person name="Wu L."/>
            <person name="Ma J."/>
        </authorList>
    </citation>
    <scope>NUCLEOTIDE SEQUENCE [LARGE SCALE GENOMIC DNA]</scope>
    <source>
        <strain evidence="10">CCM 8912</strain>
    </source>
</reference>
<dbReference type="SUPFAM" id="SSF81585">
    <property type="entry name" value="PsbU/PolX domain-like"/>
    <property type="match status" value="1"/>
</dbReference>
<dbReference type="SUPFAM" id="SSF102712">
    <property type="entry name" value="JAB1/MPN domain"/>
    <property type="match status" value="1"/>
</dbReference>
<dbReference type="InterPro" id="IPR003583">
    <property type="entry name" value="Hlx-hairpin-Hlx_DNA-bd_motif"/>
</dbReference>
<evidence type="ECO:0000313" key="10">
    <source>
        <dbReference type="Proteomes" id="UP001597212"/>
    </source>
</evidence>
<keyword evidence="10" id="KW-1185">Reference proteome</keyword>
<dbReference type="PROSITE" id="PS01302">
    <property type="entry name" value="UPF0758"/>
    <property type="match status" value="1"/>
</dbReference>
<dbReference type="Pfam" id="PF04002">
    <property type="entry name" value="RadC"/>
    <property type="match status" value="1"/>
</dbReference>